<name>A0A9P9KZA4_FUSSL</name>
<feature type="compositionally biased region" description="Basic residues" evidence="1">
    <location>
        <begin position="1"/>
        <end position="13"/>
    </location>
</feature>
<feature type="compositionally biased region" description="Polar residues" evidence="1">
    <location>
        <begin position="19"/>
        <end position="35"/>
    </location>
</feature>
<protein>
    <submittedName>
        <fullName evidence="2">Uncharacterized protein</fullName>
    </submittedName>
</protein>
<evidence type="ECO:0000313" key="2">
    <source>
        <dbReference type="EMBL" id="KAH7271129.1"/>
    </source>
</evidence>
<gene>
    <name evidence="2" type="ORF">B0J15DRAFT_533186</name>
</gene>
<dbReference type="EMBL" id="JAGTJS010000004">
    <property type="protein sequence ID" value="KAH7271129.1"/>
    <property type="molecule type" value="Genomic_DNA"/>
</dbReference>
<feature type="region of interest" description="Disordered" evidence="1">
    <location>
        <begin position="1"/>
        <end position="125"/>
    </location>
</feature>
<comment type="caution">
    <text evidence="2">The sequence shown here is derived from an EMBL/GenBank/DDBJ whole genome shotgun (WGS) entry which is preliminary data.</text>
</comment>
<keyword evidence="3" id="KW-1185">Reference proteome</keyword>
<accession>A0A9P9KZA4</accession>
<organism evidence="2 3">
    <name type="scientific">Fusarium solani</name>
    <name type="common">Filamentous fungus</name>
    <dbReference type="NCBI Taxonomy" id="169388"/>
    <lineage>
        <taxon>Eukaryota</taxon>
        <taxon>Fungi</taxon>
        <taxon>Dikarya</taxon>
        <taxon>Ascomycota</taxon>
        <taxon>Pezizomycotina</taxon>
        <taxon>Sordariomycetes</taxon>
        <taxon>Hypocreomycetidae</taxon>
        <taxon>Hypocreales</taxon>
        <taxon>Nectriaceae</taxon>
        <taxon>Fusarium</taxon>
        <taxon>Fusarium solani species complex</taxon>
    </lineage>
</organism>
<evidence type="ECO:0000313" key="3">
    <source>
        <dbReference type="Proteomes" id="UP000736672"/>
    </source>
</evidence>
<dbReference type="Proteomes" id="UP000736672">
    <property type="component" value="Unassembled WGS sequence"/>
</dbReference>
<dbReference type="AlphaFoldDB" id="A0A9P9KZA4"/>
<evidence type="ECO:0000256" key="1">
    <source>
        <dbReference type="SAM" id="MobiDB-lite"/>
    </source>
</evidence>
<sequence>MRGQKNRPNRGRKPPNSLDGRNTSNPEPGSPNIPNNLDGRNPLSNPQYLGPYLVTNPREGNPQPGSPSVLNPKEHSTQVHPRNIASRPAANIQKGKFGKGRPQNHGTHPVAFHPKVASPEPQLERPEVLDPKELQPSAYPKIFHTPNPSPTAVRLTVYLLRRVNQERPALSRRYSTGELPVRDKLANTFVMGIPKQRFGVGGRRDSTASAPPVMTAEYCGDPYRTAIKERLAAGKPRAPPGTEFEINSRIYHMAAENAKMSSEMHKGQGPGLIKQALSSIAGMAYEMYLRRFGRRCEIVGLGTMSLLLTLGTAKQLSTINL</sequence>
<reference evidence="2" key="1">
    <citation type="journal article" date="2021" name="Nat. Commun.">
        <title>Genetic determinants of endophytism in the Arabidopsis root mycobiome.</title>
        <authorList>
            <person name="Mesny F."/>
            <person name="Miyauchi S."/>
            <person name="Thiergart T."/>
            <person name="Pickel B."/>
            <person name="Atanasova L."/>
            <person name="Karlsson M."/>
            <person name="Huettel B."/>
            <person name="Barry K.W."/>
            <person name="Haridas S."/>
            <person name="Chen C."/>
            <person name="Bauer D."/>
            <person name="Andreopoulos W."/>
            <person name="Pangilinan J."/>
            <person name="LaButti K."/>
            <person name="Riley R."/>
            <person name="Lipzen A."/>
            <person name="Clum A."/>
            <person name="Drula E."/>
            <person name="Henrissat B."/>
            <person name="Kohler A."/>
            <person name="Grigoriev I.V."/>
            <person name="Martin F.M."/>
            <person name="Hacquard S."/>
        </authorList>
    </citation>
    <scope>NUCLEOTIDE SEQUENCE</scope>
    <source>
        <strain evidence="2">FSSC 5 MPI-SDFR-AT-0091</strain>
    </source>
</reference>
<dbReference type="OrthoDB" id="5101056at2759"/>
<proteinExistence type="predicted"/>